<dbReference type="RefSeq" id="WP_185693195.1">
    <property type="nucleotide sequence ID" value="NZ_JACHVA010000099.1"/>
</dbReference>
<feature type="domain" description="Sulfatase N-terminal" evidence="4">
    <location>
        <begin position="5"/>
        <end position="364"/>
    </location>
</feature>
<evidence type="ECO:0000256" key="3">
    <source>
        <dbReference type="SAM" id="MobiDB-lite"/>
    </source>
</evidence>
<organism evidence="5 6">
    <name type="scientific">Puniceicoccus vermicola</name>
    <dbReference type="NCBI Taxonomy" id="388746"/>
    <lineage>
        <taxon>Bacteria</taxon>
        <taxon>Pseudomonadati</taxon>
        <taxon>Verrucomicrobiota</taxon>
        <taxon>Opitutia</taxon>
        <taxon>Puniceicoccales</taxon>
        <taxon>Puniceicoccaceae</taxon>
        <taxon>Puniceicoccus</taxon>
    </lineage>
</organism>
<feature type="region of interest" description="Disordered" evidence="3">
    <location>
        <begin position="144"/>
        <end position="169"/>
    </location>
</feature>
<keyword evidence="5" id="KW-0808">Transferase</keyword>
<dbReference type="InterPro" id="IPR017850">
    <property type="entry name" value="Alkaline_phosphatase_core_sf"/>
</dbReference>
<reference evidence="5 6" key="1">
    <citation type="submission" date="2020-07" db="EMBL/GenBank/DDBJ databases">
        <authorList>
            <person name="Feng X."/>
        </authorList>
    </citation>
    <scope>NUCLEOTIDE SEQUENCE [LARGE SCALE GENOMIC DNA]</scope>
    <source>
        <strain evidence="5 6">JCM14086</strain>
    </source>
</reference>
<protein>
    <submittedName>
        <fullName evidence="5">Sulfatase-like hydrolase/transferase</fullName>
    </submittedName>
</protein>
<dbReference type="Proteomes" id="UP000525652">
    <property type="component" value="Unassembled WGS sequence"/>
</dbReference>
<dbReference type="GO" id="GO:0008484">
    <property type="term" value="F:sulfuric ester hydrolase activity"/>
    <property type="evidence" value="ECO:0007669"/>
    <property type="project" value="TreeGrafter"/>
</dbReference>
<evidence type="ECO:0000259" key="4">
    <source>
        <dbReference type="Pfam" id="PF00884"/>
    </source>
</evidence>
<dbReference type="GO" id="GO:0005737">
    <property type="term" value="C:cytoplasm"/>
    <property type="evidence" value="ECO:0007669"/>
    <property type="project" value="TreeGrafter"/>
</dbReference>
<keyword evidence="1" id="KW-0479">Metal-binding</keyword>
<accession>A0A7X1E4Z5</accession>
<dbReference type="InterPro" id="IPR000917">
    <property type="entry name" value="Sulfatase_N"/>
</dbReference>
<dbReference type="Pfam" id="PF00884">
    <property type="entry name" value="Sulfatase"/>
    <property type="match status" value="1"/>
</dbReference>
<keyword evidence="6" id="KW-1185">Reference proteome</keyword>
<evidence type="ECO:0000256" key="2">
    <source>
        <dbReference type="ARBA" id="ARBA00022801"/>
    </source>
</evidence>
<dbReference type="Gene3D" id="3.40.720.10">
    <property type="entry name" value="Alkaline Phosphatase, subunit A"/>
    <property type="match status" value="1"/>
</dbReference>
<dbReference type="PANTHER" id="PTHR45953:SF1">
    <property type="entry name" value="IDURONATE 2-SULFATASE"/>
    <property type="match status" value="1"/>
</dbReference>
<comment type="caution">
    <text evidence="5">The sequence shown here is derived from an EMBL/GenBank/DDBJ whole genome shotgun (WGS) entry which is preliminary data.</text>
</comment>
<dbReference type="AlphaFoldDB" id="A0A7X1E4Z5"/>
<dbReference type="GO" id="GO:0016740">
    <property type="term" value="F:transferase activity"/>
    <property type="evidence" value="ECO:0007669"/>
    <property type="project" value="UniProtKB-KW"/>
</dbReference>
<keyword evidence="2 5" id="KW-0378">Hydrolase</keyword>
<evidence type="ECO:0000313" key="5">
    <source>
        <dbReference type="EMBL" id="MBC2602523.1"/>
    </source>
</evidence>
<dbReference type="PANTHER" id="PTHR45953">
    <property type="entry name" value="IDURONATE 2-SULFATASE"/>
    <property type="match status" value="1"/>
</dbReference>
<name>A0A7X1E4Z5_9BACT</name>
<dbReference type="SUPFAM" id="SSF53649">
    <property type="entry name" value="Alkaline phosphatase-like"/>
    <property type="match status" value="1"/>
</dbReference>
<proteinExistence type="predicted"/>
<sequence length="591" mass="67639">MRKTNILWIMTDQHNADCLSCLGHPVLRTPHIDSLAARGTCFTQAYCQYPQCTPSRISMLTGQYCKTSRQYGFLGNMGGEPAHLMNHFRDHGWKTGAVGKFHVDPLGMHFVPDFSAPTMSIDWFQAQPSDNHYGAYLEKHGLSYPTHETHGGQGDPPRMPEEPSAPMRSDVPYEHNLERWTADRTMDFISDCAEKEEPFIAWMSFERPHKPINIPKDEEDRIPLDRIPLDPPETEEQLLLLPRICIEGRMDICSDTWQTPDNFREVVRRYYTIIEMIDDQVGRVLAKLEELGLAENTAIAFCSDHGDMAGRKRIFDKCLHASSNQLVRIPLLLVPPRGQGQEGQVVDAPVENIDLYPTFCSWAGLDTPAHVEGHDLAPVCTGRESADPHRPAFCESYFRRAVVKDGWRLVHHVGGSVHELYHIAEDPLEYENLYLRSGHAEKVDALKHELILFLSGPHDETDTASIENAVLSTIERRRKFTHQNLHRNGTESGPYFICGRAIHALEWKHWTLFYRVDTREHMIFSKSDEERKDNLYGTPQGWVFGEMQDKLIDMLVEQHPALTWWEPEPLGSEMPTPSQVRAYLSLPLMQE</sequence>
<evidence type="ECO:0000313" key="6">
    <source>
        <dbReference type="Proteomes" id="UP000525652"/>
    </source>
</evidence>
<dbReference type="EMBL" id="JACHVA010000099">
    <property type="protein sequence ID" value="MBC2602523.1"/>
    <property type="molecule type" value="Genomic_DNA"/>
</dbReference>
<gene>
    <name evidence="5" type="ORF">H5P30_12130</name>
</gene>
<dbReference type="GO" id="GO:0046872">
    <property type="term" value="F:metal ion binding"/>
    <property type="evidence" value="ECO:0007669"/>
    <property type="project" value="UniProtKB-KW"/>
</dbReference>
<evidence type="ECO:0000256" key="1">
    <source>
        <dbReference type="ARBA" id="ARBA00022723"/>
    </source>
</evidence>